<evidence type="ECO:0000313" key="2">
    <source>
        <dbReference type="EMBL" id="GBM96855.1"/>
    </source>
</evidence>
<name>A0A4Y2K4X9_ARAVE</name>
<sequence length="131" mass="14764">MAPSLNMPKRLRRMASRWSSDCFLFQKLKEHISGTRFSSESDAKTAAEKWLNRQDAISAKRVQQVKAPRGFSGWEHYAPCARSYLQITCLAGKTRKQGDIQLGDPPLAPNSKKPGGNPALRASRHNRLDVW</sequence>
<organism evidence="2 3">
    <name type="scientific">Araneus ventricosus</name>
    <name type="common">Orbweaver spider</name>
    <name type="synonym">Epeira ventricosa</name>
    <dbReference type="NCBI Taxonomy" id="182803"/>
    <lineage>
        <taxon>Eukaryota</taxon>
        <taxon>Metazoa</taxon>
        <taxon>Ecdysozoa</taxon>
        <taxon>Arthropoda</taxon>
        <taxon>Chelicerata</taxon>
        <taxon>Arachnida</taxon>
        <taxon>Araneae</taxon>
        <taxon>Araneomorphae</taxon>
        <taxon>Entelegynae</taxon>
        <taxon>Araneoidea</taxon>
        <taxon>Araneidae</taxon>
        <taxon>Araneus</taxon>
    </lineage>
</organism>
<dbReference type="Proteomes" id="UP000499080">
    <property type="component" value="Unassembled WGS sequence"/>
</dbReference>
<accession>A0A4Y2K4X9</accession>
<proteinExistence type="predicted"/>
<keyword evidence="3" id="KW-1185">Reference proteome</keyword>
<reference evidence="2 3" key="1">
    <citation type="journal article" date="2019" name="Sci. Rep.">
        <title>Orb-weaving spider Araneus ventricosus genome elucidates the spidroin gene catalogue.</title>
        <authorList>
            <person name="Kono N."/>
            <person name="Nakamura H."/>
            <person name="Ohtoshi R."/>
            <person name="Moran D.A.P."/>
            <person name="Shinohara A."/>
            <person name="Yoshida Y."/>
            <person name="Fujiwara M."/>
            <person name="Mori M."/>
            <person name="Tomita M."/>
            <person name="Arakawa K."/>
        </authorList>
    </citation>
    <scope>NUCLEOTIDE SEQUENCE [LARGE SCALE GENOMIC DNA]</scope>
</reference>
<evidence type="ECO:0008006" key="4">
    <source>
        <dbReference type="Google" id="ProtNLM"/>
    </source>
</evidence>
<feature type="region of interest" description="Disordered" evidence="1">
    <location>
        <begin position="98"/>
        <end position="131"/>
    </location>
</feature>
<comment type="caution">
    <text evidence="2">The sequence shown here is derived from an EMBL/GenBank/DDBJ whole genome shotgun (WGS) entry which is preliminary data.</text>
</comment>
<evidence type="ECO:0000256" key="1">
    <source>
        <dbReference type="SAM" id="MobiDB-lite"/>
    </source>
</evidence>
<dbReference type="AlphaFoldDB" id="A0A4Y2K4X9"/>
<protein>
    <recommendedName>
        <fullName evidence="4">DUF4817 domain-containing protein</fullName>
    </recommendedName>
</protein>
<dbReference type="EMBL" id="BGPR01004184">
    <property type="protein sequence ID" value="GBM96855.1"/>
    <property type="molecule type" value="Genomic_DNA"/>
</dbReference>
<gene>
    <name evidence="2" type="ORF">AVEN_126647_1</name>
</gene>
<evidence type="ECO:0000313" key="3">
    <source>
        <dbReference type="Proteomes" id="UP000499080"/>
    </source>
</evidence>